<keyword evidence="3" id="KW-1185">Reference proteome</keyword>
<dbReference type="AlphaFoldDB" id="A0A498ICM2"/>
<feature type="compositionally biased region" description="Low complexity" evidence="1">
    <location>
        <begin position="187"/>
        <end position="200"/>
    </location>
</feature>
<name>A0A498ICM2_MALDO</name>
<feature type="compositionally biased region" description="Basic and acidic residues" evidence="1">
    <location>
        <begin position="1"/>
        <end position="36"/>
    </location>
</feature>
<protein>
    <submittedName>
        <fullName evidence="2">Uncharacterized protein</fullName>
    </submittedName>
</protein>
<accession>A0A498ICM2</accession>
<evidence type="ECO:0000256" key="1">
    <source>
        <dbReference type="SAM" id="MobiDB-lite"/>
    </source>
</evidence>
<dbReference type="EMBL" id="RDQH01000339">
    <property type="protein sequence ID" value="RXH78893.1"/>
    <property type="molecule type" value="Genomic_DNA"/>
</dbReference>
<proteinExistence type="predicted"/>
<gene>
    <name evidence="2" type="ORF">DVH24_006963</name>
</gene>
<feature type="compositionally biased region" description="Basic and acidic residues" evidence="1">
    <location>
        <begin position="153"/>
        <end position="174"/>
    </location>
</feature>
<comment type="caution">
    <text evidence="2">The sequence shown here is derived from an EMBL/GenBank/DDBJ whole genome shotgun (WGS) entry which is preliminary data.</text>
</comment>
<feature type="region of interest" description="Disordered" evidence="1">
    <location>
        <begin position="153"/>
        <end position="221"/>
    </location>
</feature>
<evidence type="ECO:0000313" key="2">
    <source>
        <dbReference type="EMBL" id="RXH78893.1"/>
    </source>
</evidence>
<feature type="compositionally biased region" description="Polar residues" evidence="1">
    <location>
        <begin position="210"/>
        <end position="221"/>
    </location>
</feature>
<dbReference type="Proteomes" id="UP000290289">
    <property type="component" value="Chromosome 13"/>
</dbReference>
<sequence length="221" mass="24555">MKIKGEHREENIEESKLPLQLEESRSATKGSKEVRRIRGQQLAKQRKWRSPHGGRKKNPKVERDQCAGGAGNKKKTAAFGSWRDCNGKAENIREGERRAEADSRGQKERGKSCLRQLEKEKRGKAATEGGLGAGEGTALWAVRREKGKSCLCSTRKEGRQLPLQRERKETGGRERRQKLRGTDVRTGGLQKAALAAGKAQSTRAEDQRHGQTGTETLFSLG</sequence>
<feature type="compositionally biased region" description="Basic residues" evidence="1">
    <location>
        <begin position="44"/>
        <end position="58"/>
    </location>
</feature>
<feature type="region of interest" description="Disordered" evidence="1">
    <location>
        <begin position="1"/>
        <end position="138"/>
    </location>
</feature>
<feature type="compositionally biased region" description="Basic and acidic residues" evidence="1">
    <location>
        <begin position="85"/>
        <end position="125"/>
    </location>
</feature>
<organism evidence="2 3">
    <name type="scientific">Malus domestica</name>
    <name type="common">Apple</name>
    <name type="synonym">Pyrus malus</name>
    <dbReference type="NCBI Taxonomy" id="3750"/>
    <lineage>
        <taxon>Eukaryota</taxon>
        <taxon>Viridiplantae</taxon>
        <taxon>Streptophyta</taxon>
        <taxon>Embryophyta</taxon>
        <taxon>Tracheophyta</taxon>
        <taxon>Spermatophyta</taxon>
        <taxon>Magnoliopsida</taxon>
        <taxon>eudicotyledons</taxon>
        <taxon>Gunneridae</taxon>
        <taxon>Pentapetalae</taxon>
        <taxon>rosids</taxon>
        <taxon>fabids</taxon>
        <taxon>Rosales</taxon>
        <taxon>Rosaceae</taxon>
        <taxon>Amygdaloideae</taxon>
        <taxon>Maleae</taxon>
        <taxon>Malus</taxon>
    </lineage>
</organism>
<reference evidence="2 3" key="1">
    <citation type="submission" date="2018-10" db="EMBL/GenBank/DDBJ databases">
        <title>A high-quality apple genome assembly.</title>
        <authorList>
            <person name="Hu J."/>
        </authorList>
    </citation>
    <scope>NUCLEOTIDE SEQUENCE [LARGE SCALE GENOMIC DNA]</scope>
    <source>
        <strain evidence="3">cv. HFTH1</strain>
        <tissue evidence="2">Young leaf</tissue>
    </source>
</reference>
<evidence type="ECO:0000313" key="3">
    <source>
        <dbReference type="Proteomes" id="UP000290289"/>
    </source>
</evidence>